<dbReference type="PROSITE" id="PS51257">
    <property type="entry name" value="PROKAR_LIPOPROTEIN"/>
    <property type="match status" value="1"/>
</dbReference>
<accession>A0A8J9VA08</accession>
<feature type="region of interest" description="Disordered" evidence="1">
    <location>
        <begin position="1"/>
        <end position="57"/>
    </location>
</feature>
<gene>
    <name evidence="2" type="primary">Hypp114</name>
    <name evidence="2" type="ORF">BLAG_LOCUS310</name>
</gene>
<proteinExistence type="predicted"/>
<name>A0A8J9VA08_BRALA</name>
<keyword evidence="3" id="KW-1185">Reference proteome</keyword>
<dbReference type="AlphaFoldDB" id="A0A8J9VA08"/>
<evidence type="ECO:0000256" key="1">
    <source>
        <dbReference type="SAM" id="MobiDB-lite"/>
    </source>
</evidence>
<organism evidence="2 3">
    <name type="scientific">Branchiostoma lanceolatum</name>
    <name type="common">Common lancelet</name>
    <name type="synonym">Amphioxus lanceolatum</name>
    <dbReference type="NCBI Taxonomy" id="7740"/>
    <lineage>
        <taxon>Eukaryota</taxon>
        <taxon>Metazoa</taxon>
        <taxon>Chordata</taxon>
        <taxon>Cephalochordata</taxon>
        <taxon>Leptocardii</taxon>
        <taxon>Amphioxiformes</taxon>
        <taxon>Branchiostomatidae</taxon>
        <taxon>Branchiostoma</taxon>
    </lineage>
</organism>
<sequence length="119" mass="13045">MTYRHPSVSRAGRRNVSGGHTKVISMGPALATGCPRNHTKMASRNAERDLQSDPKPSRMRCWGSANCGSSDMHVAGSKAVQCSFPGLYFSGIYFLRHLFSGNLFLRHQVSGNLFPTSPF</sequence>
<dbReference type="Proteomes" id="UP000838412">
    <property type="component" value="Chromosome 1"/>
</dbReference>
<protein>
    <submittedName>
        <fullName evidence="2">Hypp114 protein</fullName>
    </submittedName>
</protein>
<evidence type="ECO:0000313" key="3">
    <source>
        <dbReference type="Proteomes" id="UP000838412"/>
    </source>
</evidence>
<reference evidence="2" key="1">
    <citation type="submission" date="2022-01" db="EMBL/GenBank/DDBJ databases">
        <authorList>
            <person name="Braso-Vives M."/>
        </authorList>
    </citation>
    <scope>NUCLEOTIDE SEQUENCE</scope>
</reference>
<evidence type="ECO:0000313" key="2">
    <source>
        <dbReference type="EMBL" id="CAH1226550.1"/>
    </source>
</evidence>
<feature type="compositionally biased region" description="Basic and acidic residues" evidence="1">
    <location>
        <begin position="45"/>
        <end position="56"/>
    </location>
</feature>
<dbReference type="EMBL" id="OV696686">
    <property type="protein sequence ID" value="CAH1226550.1"/>
    <property type="molecule type" value="Genomic_DNA"/>
</dbReference>